<dbReference type="InterPro" id="IPR013113">
    <property type="entry name" value="SIP_FAD-bd"/>
</dbReference>
<protein>
    <submittedName>
        <fullName evidence="3">Vibriobactin utilization protein ViuB</fullName>
    </submittedName>
</protein>
<evidence type="ECO:0000313" key="3">
    <source>
        <dbReference type="EMBL" id="SUI98158.1"/>
    </source>
</evidence>
<dbReference type="Gene3D" id="2.40.30.10">
    <property type="entry name" value="Translation factors"/>
    <property type="match status" value="1"/>
</dbReference>
<dbReference type="PANTHER" id="PTHR30157">
    <property type="entry name" value="FERRIC REDUCTASE, NADPH-DEPENDENT"/>
    <property type="match status" value="1"/>
</dbReference>
<evidence type="ECO:0000313" key="4">
    <source>
        <dbReference type="Proteomes" id="UP000254893"/>
    </source>
</evidence>
<dbReference type="InterPro" id="IPR017927">
    <property type="entry name" value="FAD-bd_FR_type"/>
</dbReference>
<dbReference type="InterPro" id="IPR039374">
    <property type="entry name" value="SIP_fam"/>
</dbReference>
<comment type="similarity">
    <text evidence="1">Belongs to the SIP oxidoreductase family.</text>
</comment>
<name>A0A380BBP2_SPHSI</name>
<accession>A0A380BBP2</accession>
<proteinExistence type="inferred from homology"/>
<gene>
    <name evidence="3" type="primary">viuB_1</name>
    <name evidence="3" type="ORF">NCTC11388_00550</name>
</gene>
<dbReference type="AlphaFoldDB" id="A0A380BBP2"/>
<dbReference type="CDD" id="cd06193">
    <property type="entry name" value="siderophore_interacting"/>
    <property type="match status" value="1"/>
</dbReference>
<dbReference type="PROSITE" id="PS51384">
    <property type="entry name" value="FAD_FR"/>
    <property type="match status" value="1"/>
</dbReference>
<dbReference type="InterPro" id="IPR039261">
    <property type="entry name" value="FNR_nucleotide-bd"/>
</dbReference>
<reference evidence="3 4" key="1">
    <citation type="submission" date="2018-06" db="EMBL/GenBank/DDBJ databases">
        <authorList>
            <consortium name="Pathogen Informatics"/>
            <person name="Doyle S."/>
        </authorList>
    </citation>
    <scope>NUCLEOTIDE SEQUENCE [LARGE SCALE GENOMIC DNA]</scope>
    <source>
        <strain evidence="3 4">NCTC11388</strain>
    </source>
</reference>
<evidence type="ECO:0000256" key="1">
    <source>
        <dbReference type="ARBA" id="ARBA00035644"/>
    </source>
</evidence>
<dbReference type="Gene3D" id="3.40.50.80">
    <property type="entry name" value="Nucleotide-binding domain of ferredoxin-NADP reductase (FNR) module"/>
    <property type="match status" value="1"/>
</dbReference>
<dbReference type="PANTHER" id="PTHR30157:SF0">
    <property type="entry name" value="NADPH-DEPENDENT FERRIC-CHELATE REDUCTASE"/>
    <property type="match status" value="1"/>
</dbReference>
<dbReference type="SUPFAM" id="SSF63380">
    <property type="entry name" value="Riboflavin synthase domain-like"/>
    <property type="match status" value="1"/>
</dbReference>
<dbReference type="GO" id="GO:0016491">
    <property type="term" value="F:oxidoreductase activity"/>
    <property type="evidence" value="ECO:0007669"/>
    <property type="project" value="InterPro"/>
</dbReference>
<dbReference type="Pfam" id="PF04954">
    <property type="entry name" value="SIP"/>
    <property type="match status" value="1"/>
</dbReference>
<evidence type="ECO:0000259" key="2">
    <source>
        <dbReference type="PROSITE" id="PS51384"/>
    </source>
</evidence>
<sequence>MAAKTKSKSGQFEARVVEKIYLTPHLIRIILTSEDVPLYADATIGVNNKILIPPAGVDEIHFPTFDFEAGKWLYPAPEIAPVVRTYTHRAIDVEKKQLMIDFVAHGESGPASRWAIHAKEGDLLGIMMHMDPSVLYAEADWYFLIGDATAIPVISAILEDLPANAHAEVLLEVHGKEDEIEPETNASYRIHWLHNINPEKSSELASFARNIEIPQDVHKFAYVATEYRTVKELRNYFRKELEWTKDELYAYSYWKAGQTEDGSAADRHEESYGKPSN</sequence>
<organism evidence="3 4">
    <name type="scientific">Sphingobacterium spiritivorum</name>
    <name type="common">Flavobacterium spiritivorum</name>
    <dbReference type="NCBI Taxonomy" id="258"/>
    <lineage>
        <taxon>Bacteria</taxon>
        <taxon>Pseudomonadati</taxon>
        <taxon>Bacteroidota</taxon>
        <taxon>Sphingobacteriia</taxon>
        <taxon>Sphingobacteriales</taxon>
        <taxon>Sphingobacteriaceae</taxon>
        <taxon>Sphingobacterium</taxon>
    </lineage>
</organism>
<dbReference type="EMBL" id="UGYW01000001">
    <property type="protein sequence ID" value="SUI98158.1"/>
    <property type="molecule type" value="Genomic_DNA"/>
</dbReference>
<feature type="domain" description="FAD-binding FR-type" evidence="2">
    <location>
        <begin position="9"/>
        <end position="139"/>
    </location>
</feature>
<dbReference type="Pfam" id="PF08021">
    <property type="entry name" value="FAD_binding_9"/>
    <property type="match status" value="1"/>
</dbReference>
<dbReference type="RefSeq" id="WP_115168988.1">
    <property type="nucleotide sequence ID" value="NZ_UGYW01000001.1"/>
</dbReference>
<dbReference type="InterPro" id="IPR017938">
    <property type="entry name" value="Riboflavin_synthase-like_b-brl"/>
</dbReference>
<dbReference type="Proteomes" id="UP000254893">
    <property type="component" value="Unassembled WGS sequence"/>
</dbReference>
<dbReference type="InterPro" id="IPR007037">
    <property type="entry name" value="SIP_rossman_dom"/>
</dbReference>